<keyword evidence="8" id="KW-1185">Reference proteome</keyword>
<feature type="transmembrane region" description="Helical" evidence="5">
    <location>
        <begin position="311"/>
        <end position="329"/>
    </location>
</feature>
<feature type="transmembrane region" description="Helical" evidence="5">
    <location>
        <begin position="216"/>
        <end position="240"/>
    </location>
</feature>
<dbReference type="InterPro" id="IPR051598">
    <property type="entry name" value="TSUP/Inactive_protease-like"/>
</dbReference>
<protein>
    <recommendedName>
        <fullName evidence="6">AB hydrolase-1 domain-containing protein</fullName>
    </recommendedName>
</protein>
<evidence type="ECO:0000256" key="2">
    <source>
        <dbReference type="ARBA" id="ARBA00022692"/>
    </source>
</evidence>
<keyword evidence="3 5" id="KW-1133">Transmembrane helix</keyword>
<feature type="transmembrane region" description="Helical" evidence="5">
    <location>
        <begin position="77"/>
        <end position="103"/>
    </location>
</feature>
<keyword evidence="2 5" id="KW-0812">Transmembrane</keyword>
<comment type="caution">
    <text evidence="7">The sequence shown here is derived from an EMBL/GenBank/DDBJ whole genome shotgun (WGS) entry which is preliminary data.</text>
</comment>
<reference evidence="7 8" key="1">
    <citation type="journal article" date="2023" name="Nat. Commun.">
        <title>Origin of minicircular mitochondrial genomes in red algae.</title>
        <authorList>
            <person name="Lee Y."/>
            <person name="Cho C.H."/>
            <person name="Lee Y.M."/>
            <person name="Park S.I."/>
            <person name="Yang J.H."/>
            <person name="West J.A."/>
            <person name="Bhattacharya D."/>
            <person name="Yoon H.S."/>
        </authorList>
    </citation>
    <scope>NUCLEOTIDE SEQUENCE [LARGE SCALE GENOMIC DNA]</scope>
    <source>
        <strain evidence="7 8">CCMP1338</strain>
        <tissue evidence="7">Whole cell</tissue>
    </source>
</reference>
<gene>
    <name evidence="7" type="ORF">NDN08_004112</name>
</gene>
<proteinExistence type="predicted"/>
<dbReference type="PANTHER" id="PTHR43701">
    <property type="entry name" value="MEMBRANE TRANSPORTER PROTEIN MJ0441-RELATED"/>
    <property type="match status" value="1"/>
</dbReference>
<dbReference type="GO" id="GO:0016020">
    <property type="term" value="C:membrane"/>
    <property type="evidence" value="ECO:0007669"/>
    <property type="project" value="UniProtKB-SubCell"/>
</dbReference>
<feature type="transmembrane region" description="Helical" evidence="5">
    <location>
        <begin position="260"/>
        <end position="278"/>
    </location>
</feature>
<dbReference type="InterPro" id="IPR000073">
    <property type="entry name" value="AB_hydrolase_1"/>
</dbReference>
<dbReference type="SUPFAM" id="SSF53474">
    <property type="entry name" value="alpha/beta-Hydrolases"/>
    <property type="match status" value="1"/>
</dbReference>
<dbReference type="Pfam" id="PF00561">
    <property type="entry name" value="Abhydrolase_1"/>
    <property type="match status" value="1"/>
</dbReference>
<dbReference type="InterPro" id="IPR029058">
    <property type="entry name" value="AB_hydrolase_fold"/>
</dbReference>
<dbReference type="Gene3D" id="3.40.50.1820">
    <property type="entry name" value="alpha/beta hydrolase"/>
    <property type="match status" value="1"/>
</dbReference>
<evidence type="ECO:0000256" key="4">
    <source>
        <dbReference type="ARBA" id="ARBA00023136"/>
    </source>
</evidence>
<dbReference type="EMBL" id="JAMWBK010000010">
    <property type="protein sequence ID" value="KAJ8901908.1"/>
    <property type="molecule type" value="Genomic_DNA"/>
</dbReference>
<dbReference type="PRINTS" id="PR00111">
    <property type="entry name" value="ABHYDROLASE"/>
</dbReference>
<feature type="transmembrane region" description="Helical" evidence="5">
    <location>
        <begin position="285"/>
        <end position="305"/>
    </location>
</feature>
<feature type="transmembrane region" description="Helical" evidence="5">
    <location>
        <begin position="178"/>
        <end position="195"/>
    </location>
</feature>
<keyword evidence="4 5" id="KW-0472">Membrane</keyword>
<evidence type="ECO:0000256" key="3">
    <source>
        <dbReference type="ARBA" id="ARBA00022989"/>
    </source>
</evidence>
<feature type="domain" description="AB hydrolase-1" evidence="6">
    <location>
        <begin position="379"/>
        <end position="500"/>
    </location>
</feature>
<dbReference type="Pfam" id="PF01925">
    <property type="entry name" value="TauE"/>
    <property type="match status" value="1"/>
</dbReference>
<dbReference type="AlphaFoldDB" id="A0AAV8UHC5"/>
<name>A0AAV8UHC5_9RHOD</name>
<dbReference type="InterPro" id="IPR002781">
    <property type="entry name" value="TM_pro_TauE-like"/>
</dbReference>
<evidence type="ECO:0000256" key="5">
    <source>
        <dbReference type="SAM" id="Phobius"/>
    </source>
</evidence>
<accession>A0AAV8UHC5</accession>
<sequence length="627" mass="67515">MIAGFLNSAVVDRQSRHGIHSCTRRVRSKSTSAQGYRRRSEVVMLAGSEAAVLEPDGLATGEAEPDEPKRPRAWKNVLLGLCFGFIAGMMGALAGLGGGVILIPLMTGVLGISQHVAHGASLVAVAFTASVGAASYALKGGIVRVSTALLISTLAVVTARISSQFAQAVKSENLKWYFAQYLVFASLLLLVQPLFQQLQLFGGVQMEGMDLKVQNGFITTLLGLVTGTVTGLVGVGGGTIMVPGMTILLGFAQKTAQGTALLASIAPSIVSATTYMASGNVVPSLLYGILPGVSVGSLVGANIAVRSQDGFLRLFCASLLLLSGLRTLLSTKRPVQTAEEEEDNEILKPSKKVPEEGFVTSSRCKLHYKYLNQGVKGKNPLVLLHMAPRSMDEFKEFVEEMANNRAWKRPVILFDLPGYGISDRLKDIPMKRLADEILRGLRSLGIRSKVDVFGHLLGAHVAMSMASRKPKRVRRLALADPIYLTPETREMVAGWAKGVPKPKIDENGQFLADVWNKRSHFVSPDLNYRCVMDELRAADTEESSSFSVSKTPIEDVLPKVKAPSLVLWSLGVVGLFDSFGWKIGEHRALVETGLPKADVIEIADANIDGLCTQTSAYSDPVFEYLES</sequence>
<evidence type="ECO:0000313" key="7">
    <source>
        <dbReference type="EMBL" id="KAJ8901908.1"/>
    </source>
</evidence>
<dbReference type="PANTHER" id="PTHR43701:SF2">
    <property type="entry name" value="MEMBRANE TRANSPORTER PROTEIN YJNA-RELATED"/>
    <property type="match status" value="1"/>
</dbReference>
<feature type="transmembrane region" description="Helical" evidence="5">
    <location>
        <begin position="115"/>
        <end position="138"/>
    </location>
</feature>
<evidence type="ECO:0000313" key="8">
    <source>
        <dbReference type="Proteomes" id="UP001157974"/>
    </source>
</evidence>
<comment type="subcellular location">
    <subcellularLocation>
        <location evidence="1">Membrane</location>
        <topology evidence="1">Multi-pass membrane protein</topology>
    </subcellularLocation>
</comment>
<organism evidence="7 8">
    <name type="scientific">Rhodosorus marinus</name>
    <dbReference type="NCBI Taxonomy" id="101924"/>
    <lineage>
        <taxon>Eukaryota</taxon>
        <taxon>Rhodophyta</taxon>
        <taxon>Stylonematophyceae</taxon>
        <taxon>Stylonematales</taxon>
        <taxon>Stylonemataceae</taxon>
        <taxon>Rhodosorus</taxon>
    </lineage>
</organism>
<dbReference type="Proteomes" id="UP001157974">
    <property type="component" value="Unassembled WGS sequence"/>
</dbReference>
<evidence type="ECO:0000256" key="1">
    <source>
        <dbReference type="ARBA" id="ARBA00004141"/>
    </source>
</evidence>
<evidence type="ECO:0000259" key="6">
    <source>
        <dbReference type="Pfam" id="PF00561"/>
    </source>
</evidence>